<feature type="region of interest" description="Disordered" evidence="3">
    <location>
        <begin position="1"/>
        <end position="50"/>
    </location>
</feature>
<dbReference type="InterPro" id="IPR038609">
    <property type="entry name" value="HDA1_su2/3_sf"/>
</dbReference>
<feature type="compositionally biased region" description="Low complexity" evidence="3">
    <location>
        <begin position="1638"/>
        <end position="1652"/>
    </location>
</feature>
<reference evidence="6" key="1">
    <citation type="submission" date="2016-03" db="EMBL/GenBank/DDBJ databases">
        <authorList>
            <person name="Ploux O."/>
        </authorList>
    </citation>
    <scope>NUCLEOTIDE SEQUENCE [LARGE SCALE GENOMIC DNA]</scope>
    <source>
        <strain evidence="6">UK7</strain>
    </source>
</reference>
<evidence type="ECO:0000313" key="5">
    <source>
        <dbReference type="EMBL" id="CZT13811.1"/>
    </source>
</evidence>
<feature type="region of interest" description="Disordered" evidence="3">
    <location>
        <begin position="1322"/>
        <end position="1347"/>
    </location>
</feature>
<feature type="compositionally biased region" description="Polar residues" evidence="3">
    <location>
        <begin position="1329"/>
        <end position="1341"/>
    </location>
</feature>
<dbReference type="Proteomes" id="UP000178129">
    <property type="component" value="Unassembled WGS sequence"/>
</dbReference>
<feature type="compositionally biased region" description="Acidic residues" evidence="3">
    <location>
        <begin position="985"/>
        <end position="999"/>
    </location>
</feature>
<feature type="region of interest" description="Disordered" evidence="3">
    <location>
        <begin position="670"/>
        <end position="689"/>
    </location>
</feature>
<dbReference type="STRING" id="914237.A0A1E1LTI6"/>
<keyword evidence="2" id="KW-0175">Coiled coil</keyword>
<comment type="caution">
    <text evidence="5">The sequence shown here is derived from an EMBL/GenBank/DDBJ whole genome shotgun (WGS) entry which is preliminary data.</text>
</comment>
<feature type="region of interest" description="Disordered" evidence="3">
    <location>
        <begin position="232"/>
        <end position="406"/>
    </location>
</feature>
<evidence type="ECO:0000256" key="3">
    <source>
        <dbReference type="SAM" id="MobiDB-lite"/>
    </source>
</evidence>
<feature type="compositionally biased region" description="Basic and acidic residues" evidence="3">
    <location>
        <begin position="148"/>
        <end position="158"/>
    </location>
</feature>
<feature type="domain" description="Chromo" evidence="4">
    <location>
        <begin position="60"/>
        <end position="97"/>
    </location>
</feature>
<feature type="region of interest" description="Disordered" evidence="3">
    <location>
        <begin position="420"/>
        <end position="453"/>
    </location>
</feature>
<dbReference type="GO" id="GO:0070823">
    <property type="term" value="C:HDA1 complex"/>
    <property type="evidence" value="ECO:0007669"/>
    <property type="project" value="InterPro"/>
</dbReference>
<proteinExistence type="predicted"/>
<comment type="subunit">
    <text evidence="1">Component of the NuA4 histone acetyltransferase complex.</text>
</comment>
<accession>A0A1E1LTI6</accession>
<evidence type="ECO:0000256" key="2">
    <source>
        <dbReference type="SAM" id="Coils"/>
    </source>
</evidence>
<dbReference type="InterPro" id="IPR000953">
    <property type="entry name" value="Chromo/chromo_shadow_dom"/>
</dbReference>
<evidence type="ECO:0000313" key="6">
    <source>
        <dbReference type="Proteomes" id="UP000178129"/>
    </source>
</evidence>
<feature type="coiled-coil region" evidence="2">
    <location>
        <begin position="1436"/>
        <end position="1509"/>
    </location>
</feature>
<feature type="compositionally biased region" description="Low complexity" evidence="3">
    <location>
        <begin position="792"/>
        <end position="805"/>
    </location>
</feature>
<feature type="region of interest" description="Disordered" evidence="3">
    <location>
        <begin position="966"/>
        <end position="1005"/>
    </location>
</feature>
<feature type="compositionally biased region" description="Basic residues" evidence="3">
    <location>
        <begin position="136"/>
        <end position="147"/>
    </location>
</feature>
<feature type="region of interest" description="Disordered" evidence="3">
    <location>
        <begin position="1578"/>
        <end position="1680"/>
    </location>
</feature>
<feature type="compositionally biased region" description="Polar residues" evidence="3">
    <location>
        <begin position="760"/>
        <end position="771"/>
    </location>
</feature>
<dbReference type="InterPro" id="IPR016197">
    <property type="entry name" value="Chromo-like_dom_sf"/>
</dbReference>
<evidence type="ECO:0000259" key="4">
    <source>
        <dbReference type="PROSITE" id="PS50013"/>
    </source>
</evidence>
<sequence>MYRRDVLSRRIGEASRTPKRRRSKSPDSSNTTPSSSARPSAGKKAHVKQKVVEEASQEYFSARSILEEETRKGKVYYLIDWEDSKVTGIPYEPTWEPFNFATPSLIAEWQNRNLGDLGDQRQKRAAAAVEVESPRGRGRPAKRRRLIRKADISEERSRVATGESETDQEDSRTATQGSGLKRLKREIPDSYEEEVGHPNSSNVEVAVEQARIEIVLPRDFDSGEYIAYNISSSREASSEPQESHHLDLVSSDSFKSSEPSQNYELSKVTSASSKPAQSLQFSSAPETQPRQLSQTNFIWDEDIAEDSSTERPKSQTPTLDTGGISSDPIESSAPAAQTSQPYIWDSDVDDEEFENENHDNDPTAFLEIPDSQGPDSSSYKPTATIASKTTSSTNSTALHNSQNNTESSLEAIEFLNTHLVSSSSNQQESGSTESQFAQPASILEQESPIEPPAPTFAQVASTQFSEAHSSIPHIINSSAAQRFFSGPPDARVRASPSGWPVFRSQDSLTTARLESAQRFGQRLDQASEESSGFQTQLPRFSSEEKSSSELSGSAAETDERGEEDDIEVHIELGLEIGALEQPPVEAEESEEEPQPNYNSKLQILAPAAPVVSINNIEDQIDSNKEVISSALVPREGQDHDSEAQLDFSLEVQLSISPADKVQDHNIEDQLDTSAAVSPSELTTEELDSDIERLDPNLEIYFSTSLAKKLPSAKASSEQNSEPRSLSNFTDWQASRILSRNQIRTQVTQSIQSSPSQSQSHIKGTQEDSIQLDSLHRSSPEPATGEVINTQVSFSSKGSGFSEASSHLPSPPIEDSELQPTIEGAGPLDSRLPSEPLRPSNRRRKRTLSSSMEPPNEPIASAPGMDPTALLKAKMAARKAERERERASSIFSKSPTPALQITNVDAMASNATVIMPNSVVPLQPQVPGIPTSGSSAIAGPIINVPIPQPLDPMHSVPPITSTRAASVNTGPVEAPAPSPQFIEDTGPYEEDEDEDEEEEGSTSIKPLPLSREIYEVPLSMTSYTRSVYVARIKIYKAQLQSFLRNEVPDERLVTEVRSLLETLQTVCIDPGILDEDPTQQDDHEMQAKWAENVSTKFIFLAEFLELMKATGDHIILVAQPGQVIDELESLLIYHHIDYSRADRRRRPLVAGQFRVTIYPVGAQRYDVDPTSLVIGFDSSYHLVPYLEEIRTRSTSPGLLAPLISLPVTNSVEHIERCFDSNLEDSRRLIKVASCVQQLMEKVGTWQQEGYYDPPDAAAITAQYMRTRPRDRTWPILPLPAIDGLDLGLLSSQGYSEAQTQPPTQPGKRQLDVDKPLDPEVLKRPRLTSFDAVSNGQADSSASAPEVSGGLVDSSVFEATPVSPQQRIAELESRLLEREATETTLREINNDLESRCKSFEDSIATIQPKYQEALNDRGKYEYDNVNLLKREAELNSKCDSKDVAIKKLREKLATVEAELFAAQSALATSSIPEIAKFESLREELANSKLEIEREKKRHANTNRDLDYLRETYQTSSSSAAEHQRIVQALEAEVLVFREKATQDVVRVHEIQKLDENAELRRENINLKARLKDMARDLEKKQEELQAAATNGRRSMRGASMPRSPRIGAGHQGSSSGRPSGKSVYGAGSRGTSPAPKDGRAGNAAAHAANANVGADQFAGGTFGDALFSNPVPQKERWGDHLQ</sequence>
<feature type="region of interest" description="Disordered" evidence="3">
    <location>
        <begin position="484"/>
        <end position="503"/>
    </location>
</feature>
<keyword evidence="6" id="KW-1185">Reference proteome</keyword>
<feature type="compositionally biased region" description="Polar residues" evidence="3">
    <location>
        <begin position="528"/>
        <end position="539"/>
    </location>
</feature>
<feature type="compositionally biased region" description="Basic and acidic residues" evidence="3">
    <location>
        <begin position="1"/>
        <end position="13"/>
    </location>
</feature>
<gene>
    <name evidence="5" type="ORF">RCO7_09016</name>
</gene>
<dbReference type="Pfam" id="PF11496">
    <property type="entry name" value="HDA2-3"/>
    <property type="match status" value="2"/>
</dbReference>
<feature type="compositionally biased region" description="Polar residues" evidence="3">
    <location>
        <begin position="671"/>
        <end position="681"/>
    </location>
</feature>
<dbReference type="InterPro" id="IPR021006">
    <property type="entry name" value="Hda2/3"/>
</dbReference>
<dbReference type="GO" id="GO:0006338">
    <property type="term" value="P:chromatin remodeling"/>
    <property type="evidence" value="ECO:0007669"/>
    <property type="project" value="UniProtKB-ARBA"/>
</dbReference>
<evidence type="ECO:0000256" key="1">
    <source>
        <dbReference type="ARBA" id="ARBA00011353"/>
    </source>
</evidence>
<feature type="region of interest" description="Disordered" evidence="3">
    <location>
        <begin position="119"/>
        <end position="202"/>
    </location>
</feature>
<name>A0A1E1LTI6_9HELO</name>
<feature type="compositionally biased region" description="Basic and acidic residues" evidence="3">
    <location>
        <begin position="1671"/>
        <end position="1680"/>
    </location>
</feature>
<feature type="compositionally biased region" description="Low complexity" evidence="3">
    <location>
        <begin position="26"/>
        <end position="40"/>
    </location>
</feature>
<protein>
    <recommendedName>
        <fullName evidence="4">Chromo domain-containing protein</fullName>
    </recommendedName>
</protein>
<feature type="compositionally biased region" description="Low complexity" evidence="3">
    <location>
        <begin position="421"/>
        <end position="435"/>
    </location>
</feature>
<feature type="compositionally biased region" description="Polar residues" evidence="3">
    <location>
        <begin position="250"/>
        <end position="297"/>
    </location>
</feature>
<feature type="region of interest" description="Disordered" evidence="3">
    <location>
        <begin position="520"/>
        <end position="563"/>
    </location>
</feature>
<organism evidence="5 6">
    <name type="scientific">Rhynchosporium graminicola</name>
    <dbReference type="NCBI Taxonomy" id="2792576"/>
    <lineage>
        <taxon>Eukaryota</taxon>
        <taxon>Fungi</taxon>
        <taxon>Dikarya</taxon>
        <taxon>Ascomycota</taxon>
        <taxon>Pezizomycotina</taxon>
        <taxon>Leotiomycetes</taxon>
        <taxon>Helotiales</taxon>
        <taxon>Ploettnerulaceae</taxon>
        <taxon>Rhynchosporium</taxon>
    </lineage>
</organism>
<feature type="compositionally biased region" description="Low complexity" evidence="3">
    <location>
        <begin position="382"/>
        <end position="397"/>
    </location>
</feature>
<feature type="compositionally biased region" description="Low complexity" evidence="3">
    <location>
        <begin position="748"/>
        <end position="759"/>
    </location>
</feature>
<dbReference type="InParanoid" id="A0A1E1LTI6"/>
<dbReference type="EMBL" id="FJUW01000100">
    <property type="protein sequence ID" value="CZT13811.1"/>
    <property type="molecule type" value="Genomic_DNA"/>
</dbReference>
<feature type="region of interest" description="Disordered" evidence="3">
    <location>
        <begin position="578"/>
        <end position="601"/>
    </location>
</feature>
<dbReference type="PROSITE" id="PS50013">
    <property type="entry name" value="CHROMO_2"/>
    <property type="match status" value="1"/>
</dbReference>
<dbReference type="SUPFAM" id="SSF54160">
    <property type="entry name" value="Chromo domain-like"/>
    <property type="match status" value="1"/>
</dbReference>
<dbReference type="Gene3D" id="2.40.50.40">
    <property type="match status" value="1"/>
</dbReference>
<dbReference type="Gene3D" id="3.40.50.12360">
    <property type="match status" value="1"/>
</dbReference>
<feature type="region of interest" description="Disordered" evidence="3">
    <location>
        <begin position="744"/>
        <end position="866"/>
    </location>
</feature>